<dbReference type="EMBL" id="AFGF01000101">
    <property type="protein sequence ID" value="EGO63686.1"/>
    <property type="molecule type" value="Genomic_DNA"/>
</dbReference>
<comment type="caution">
    <text evidence="1">The sequence shown here is derived from an EMBL/GenBank/DDBJ whole genome shotgun (WGS) entry which is preliminary data.</text>
</comment>
<reference evidence="1 2" key="1">
    <citation type="journal article" date="2011" name="EMBO J.">
        <title>Structural diversity of bacterial flagellar motors.</title>
        <authorList>
            <person name="Chen S."/>
            <person name="Beeby M."/>
            <person name="Murphy G.E."/>
            <person name="Leadbetter J.R."/>
            <person name="Hendrixson D.R."/>
            <person name="Briegel A."/>
            <person name="Li Z."/>
            <person name="Shi J."/>
            <person name="Tocheva E.I."/>
            <person name="Muller A."/>
            <person name="Dobro M.J."/>
            <person name="Jensen G.J."/>
        </authorList>
    </citation>
    <scope>NUCLEOTIDE SEQUENCE [LARGE SCALE GENOMIC DNA]</scope>
    <source>
        <strain evidence="1 2">DSM 6540</strain>
    </source>
</reference>
<protein>
    <submittedName>
        <fullName evidence="1">Uncharacterized protein</fullName>
    </submittedName>
</protein>
<sequence>MVGQTKTDILMIGEDLRWQKGKIVRIKQIDVGLIFPHIIQVTGRDDAETAGLNHFPF</sequence>
<accession>F7NJV4</accession>
<dbReference type="Proteomes" id="UP000003240">
    <property type="component" value="Unassembled WGS sequence"/>
</dbReference>
<organism evidence="1 2">
    <name type="scientific">Acetonema longum DSM 6540</name>
    <dbReference type="NCBI Taxonomy" id="1009370"/>
    <lineage>
        <taxon>Bacteria</taxon>
        <taxon>Bacillati</taxon>
        <taxon>Bacillota</taxon>
        <taxon>Negativicutes</taxon>
        <taxon>Acetonemataceae</taxon>
        <taxon>Acetonema</taxon>
    </lineage>
</organism>
<keyword evidence="2" id="KW-1185">Reference proteome</keyword>
<proteinExistence type="predicted"/>
<evidence type="ECO:0000313" key="1">
    <source>
        <dbReference type="EMBL" id="EGO63686.1"/>
    </source>
</evidence>
<gene>
    <name evidence="1" type="ORF">ALO_11819</name>
</gene>
<evidence type="ECO:0000313" key="2">
    <source>
        <dbReference type="Proteomes" id="UP000003240"/>
    </source>
</evidence>
<dbReference type="AlphaFoldDB" id="F7NJV4"/>
<name>F7NJV4_9FIRM</name>